<organism evidence="2 3">
    <name type="scientific">Gemelliphila palaticanis</name>
    <dbReference type="NCBI Taxonomy" id="81950"/>
    <lineage>
        <taxon>Bacteria</taxon>
        <taxon>Bacillati</taxon>
        <taxon>Bacillota</taxon>
        <taxon>Bacilli</taxon>
        <taxon>Bacillales</taxon>
        <taxon>Gemellaceae</taxon>
        <taxon>Gemelliphila</taxon>
    </lineage>
</organism>
<evidence type="ECO:0000259" key="1">
    <source>
        <dbReference type="PROSITE" id="PS50943"/>
    </source>
</evidence>
<sequence length="117" mass="13481">MNIGSRIKELRLKNNLTLEELGKKTNISRQNLHKYEQGIISNIPKEKIETIARALNTSPSYLYGWETNNIDINPEILEITKAITENEDLKNLFIQVKNASKKDIEIATNLLLNLKNY</sequence>
<comment type="caution">
    <text evidence="2">The sequence shown here is derived from an EMBL/GenBank/DDBJ whole genome shotgun (WGS) entry which is preliminary data.</text>
</comment>
<dbReference type="InterPro" id="IPR001387">
    <property type="entry name" value="Cro/C1-type_HTH"/>
</dbReference>
<protein>
    <submittedName>
        <fullName evidence="2">Helix-turn-helix transcriptional regulator</fullName>
    </submittedName>
</protein>
<dbReference type="EMBL" id="JACBYF010000002">
    <property type="protein sequence ID" value="NYS46909.1"/>
    <property type="molecule type" value="Genomic_DNA"/>
</dbReference>
<dbReference type="RefSeq" id="WP_179940211.1">
    <property type="nucleotide sequence ID" value="NZ_JACBYF010000002.1"/>
</dbReference>
<dbReference type="Proteomes" id="UP000531840">
    <property type="component" value="Unassembled WGS sequence"/>
</dbReference>
<evidence type="ECO:0000313" key="2">
    <source>
        <dbReference type="EMBL" id="NYS46909.1"/>
    </source>
</evidence>
<dbReference type="Pfam" id="PF01381">
    <property type="entry name" value="HTH_3"/>
    <property type="match status" value="1"/>
</dbReference>
<accession>A0ABX2SXQ2</accession>
<dbReference type="SMART" id="SM00530">
    <property type="entry name" value="HTH_XRE"/>
    <property type="match status" value="1"/>
</dbReference>
<dbReference type="SUPFAM" id="SSF47413">
    <property type="entry name" value="lambda repressor-like DNA-binding domains"/>
    <property type="match status" value="1"/>
</dbReference>
<name>A0ABX2SXQ2_9BACL</name>
<dbReference type="Gene3D" id="1.10.260.40">
    <property type="entry name" value="lambda repressor-like DNA-binding domains"/>
    <property type="match status" value="1"/>
</dbReference>
<dbReference type="PROSITE" id="PS50943">
    <property type="entry name" value="HTH_CROC1"/>
    <property type="match status" value="1"/>
</dbReference>
<dbReference type="CDD" id="cd00093">
    <property type="entry name" value="HTH_XRE"/>
    <property type="match status" value="1"/>
</dbReference>
<evidence type="ECO:0000313" key="3">
    <source>
        <dbReference type="Proteomes" id="UP000531840"/>
    </source>
</evidence>
<dbReference type="InterPro" id="IPR010982">
    <property type="entry name" value="Lambda_DNA-bd_dom_sf"/>
</dbReference>
<feature type="domain" description="HTH cro/C1-type" evidence="1">
    <location>
        <begin position="7"/>
        <end position="62"/>
    </location>
</feature>
<reference evidence="2 3" key="1">
    <citation type="submission" date="2020-07" db="EMBL/GenBank/DDBJ databases">
        <title>MOT database genomes.</title>
        <authorList>
            <person name="Joseph S."/>
            <person name="Aduse-Opoku J."/>
            <person name="Hashim A."/>
            <person name="Wade W."/>
            <person name="Curtis M."/>
        </authorList>
    </citation>
    <scope>NUCLEOTIDE SEQUENCE [LARGE SCALE GENOMIC DNA]</scope>
    <source>
        <strain evidence="2 3">CIP 106318</strain>
    </source>
</reference>
<keyword evidence="3" id="KW-1185">Reference proteome</keyword>
<proteinExistence type="predicted"/>
<gene>
    <name evidence="2" type="ORF">HZY85_01700</name>
</gene>